<dbReference type="SUPFAM" id="SSF53850">
    <property type="entry name" value="Periplasmic binding protein-like II"/>
    <property type="match status" value="1"/>
</dbReference>
<name>K1UHK4_9ZZZZ</name>
<dbReference type="AlphaFoldDB" id="K1UHK4"/>
<comment type="caution">
    <text evidence="2">The sequence shown here is derived from an EMBL/GenBank/DDBJ whole genome shotgun (WGS) entry which is preliminary data.</text>
</comment>
<dbReference type="Gene3D" id="3.40.190.10">
    <property type="entry name" value="Periplasmic binding protein-like II"/>
    <property type="match status" value="1"/>
</dbReference>
<gene>
    <name evidence="2" type="ORF">LEA_02383</name>
</gene>
<feature type="non-terminal residue" evidence="2">
    <location>
        <position position="81"/>
    </location>
</feature>
<proteinExistence type="predicted"/>
<dbReference type="EMBL" id="AJWY01001650">
    <property type="protein sequence ID" value="EKC79489.1"/>
    <property type="molecule type" value="Genomic_DNA"/>
</dbReference>
<accession>K1UHK4</accession>
<protein>
    <submittedName>
        <fullName evidence="2">ABC transporter, substrate-binding protein</fullName>
    </submittedName>
</protein>
<evidence type="ECO:0000256" key="1">
    <source>
        <dbReference type="SAM" id="MobiDB-lite"/>
    </source>
</evidence>
<reference evidence="2" key="1">
    <citation type="journal article" date="2013" name="Environ. Microbiol.">
        <title>Microbiota from the distal guts of lean and obese adolescents exhibit partial functional redundancy besides clear differences in community structure.</title>
        <authorList>
            <person name="Ferrer M."/>
            <person name="Ruiz A."/>
            <person name="Lanza F."/>
            <person name="Haange S.B."/>
            <person name="Oberbach A."/>
            <person name="Till H."/>
            <person name="Bargiela R."/>
            <person name="Campoy C."/>
            <person name="Segura M.T."/>
            <person name="Richter M."/>
            <person name="von Bergen M."/>
            <person name="Seifert J."/>
            <person name="Suarez A."/>
        </authorList>
    </citation>
    <scope>NUCLEOTIDE SEQUENCE</scope>
</reference>
<feature type="compositionally biased region" description="Low complexity" evidence="1">
    <location>
        <begin position="7"/>
        <end position="24"/>
    </location>
</feature>
<evidence type="ECO:0000313" key="2">
    <source>
        <dbReference type="EMBL" id="EKC79489.1"/>
    </source>
</evidence>
<feature type="region of interest" description="Disordered" evidence="1">
    <location>
        <begin position="1"/>
        <end position="44"/>
    </location>
</feature>
<organism evidence="2">
    <name type="scientific">human gut metagenome</name>
    <dbReference type="NCBI Taxonomy" id="408170"/>
    <lineage>
        <taxon>unclassified sequences</taxon>
        <taxon>metagenomes</taxon>
        <taxon>organismal metagenomes</taxon>
    </lineage>
</organism>
<sequence>MAGCSSADDTTTPPTETTQDAPQTTDKEDAAPAEPVETADELEGEITFWHSFTQGPRLERIQAAADSFMEKHPKVKINIET</sequence>